<sequence>MTFRYDPTDTFIIFGTKRRCTHQTEAVCVFDAEDPKQGPSITLSHREIGFLRGSNNWRYIPGSGTLERLRRTAKTGIKGLRHAHPDDQDAAIFAFMECMALKAFHEAGTVTLTPASLRKHWPQILQEFSAQEAVRNLGDGPRRGGSKLPQQRRPHSPETLLRLYRKLRKGNYDPSSLLPRYRKQRVGGKTFCAETEDFIRDHIKASINREGLGASEIAQDTRKALIQENQRRAENGERLLGVPSERTIERRIELLDPFEVAVLRHGVDKARMEFATPSGGLDVLYPLERVEIDEWEGDVRTLFKQLGILNELPIDMREQVPSGRRYVYAAIDCATRCMVGLVVCATPNADAARRVIGQILKDKTEIARAAGAEGSWEFFGTPHLICTDTGSAFRANMFVVAVNTLGSIMLFPPVKIPELRSRVERLFGTMARQIMPRLPGRTFDSPKARGDYLSEERTVLSDEDLTRILTIWAVDHYHHQPHSGLPGAQSPASRWRELAAKYDVTEPPDLNTRRVALGYEFERKPSKQGVVLFSNYYNCPELIKYWRTNKGKPVQVRIDPENIGAVSVEIGREWFQATALNGETLENLSLAEWRLAMRELRQRYAGEALVTLPQRDRAIEKIKNIVGEACERAGLIDPGYSAEHLEYLEKNLCAGLLFDHPSEPPVSDEDVPFGRKITPSTSVQGRPLSGKTDNTPDTDNGEPDWKLED</sequence>
<evidence type="ECO:0000313" key="4">
    <source>
        <dbReference type="Proteomes" id="UP000225972"/>
    </source>
</evidence>
<evidence type="ECO:0000259" key="2">
    <source>
        <dbReference type="PROSITE" id="PS50994"/>
    </source>
</evidence>
<dbReference type="Pfam" id="PF09299">
    <property type="entry name" value="Mu-transpos_C"/>
    <property type="match status" value="1"/>
</dbReference>
<organism evidence="3 4">
    <name type="scientific">Pelagimonas phthalicica</name>
    <dbReference type="NCBI Taxonomy" id="1037362"/>
    <lineage>
        <taxon>Bacteria</taxon>
        <taxon>Pseudomonadati</taxon>
        <taxon>Pseudomonadota</taxon>
        <taxon>Alphaproteobacteria</taxon>
        <taxon>Rhodobacterales</taxon>
        <taxon>Roseobacteraceae</taxon>
        <taxon>Pelagimonas</taxon>
    </lineage>
</organism>
<gene>
    <name evidence="3" type="ORF">TRP8649_00668</name>
</gene>
<protein>
    <submittedName>
        <fullName evidence="3">Integrase core domain protein</fullName>
    </submittedName>
</protein>
<dbReference type="SUPFAM" id="SSF53098">
    <property type="entry name" value="Ribonuclease H-like"/>
    <property type="match status" value="1"/>
</dbReference>
<evidence type="ECO:0000256" key="1">
    <source>
        <dbReference type="SAM" id="MobiDB-lite"/>
    </source>
</evidence>
<dbReference type="Gene3D" id="3.30.420.10">
    <property type="entry name" value="Ribonuclease H-like superfamily/Ribonuclease H"/>
    <property type="match status" value="1"/>
</dbReference>
<name>A0A238J8N0_9RHOB</name>
<dbReference type="InterPro" id="IPR001584">
    <property type="entry name" value="Integrase_cat-core"/>
</dbReference>
<dbReference type="EMBL" id="FXXP01000001">
    <property type="protein sequence ID" value="SMX26584.1"/>
    <property type="molecule type" value="Genomic_DNA"/>
</dbReference>
<proteinExistence type="predicted"/>
<dbReference type="InterPro" id="IPR012337">
    <property type="entry name" value="RNaseH-like_sf"/>
</dbReference>
<dbReference type="InterPro" id="IPR015378">
    <property type="entry name" value="Transposase-like_Mu_C"/>
</dbReference>
<dbReference type="OrthoDB" id="9814072at2"/>
<feature type="region of interest" description="Disordered" evidence="1">
    <location>
        <begin position="664"/>
        <end position="709"/>
    </location>
</feature>
<dbReference type="Proteomes" id="UP000225972">
    <property type="component" value="Unassembled WGS sequence"/>
</dbReference>
<dbReference type="RefSeq" id="WP_099242516.1">
    <property type="nucleotide sequence ID" value="NZ_FXXP01000001.1"/>
</dbReference>
<accession>A0A238J8N0</accession>
<keyword evidence="4" id="KW-1185">Reference proteome</keyword>
<feature type="domain" description="Integrase catalytic" evidence="2">
    <location>
        <begin position="282"/>
        <end position="494"/>
    </location>
</feature>
<feature type="region of interest" description="Disordered" evidence="1">
    <location>
        <begin position="136"/>
        <end position="157"/>
    </location>
</feature>
<dbReference type="GO" id="GO:0003676">
    <property type="term" value="F:nucleic acid binding"/>
    <property type="evidence" value="ECO:0007669"/>
    <property type="project" value="InterPro"/>
</dbReference>
<dbReference type="InterPro" id="IPR036397">
    <property type="entry name" value="RNaseH_sf"/>
</dbReference>
<reference evidence="4" key="1">
    <citation type="submission" date="2017-05" db="EMBL/GenBank/DDBJ databases">
        <authorList>
            <person name="Rodrigo-Torres L."/>
            <person name="Arahal R. D."/>
            <person name="Lucena T."/>
        </authorList>
    </citation>
    <scope>NUCLEOTIDE SEQUENCE [LARGE SCALE GENOMIC DNA]</scope>
    <source>
        <strain evidence="4">CECT 8649</strain>
    </source>
</reference>
<dbReference type="GO" id="GO:0015074">
    <property type="term" value="P:DNA integration"/>
    <property type="evidence" value="ECO:0007669"/>
    <property type="project" value="InterPro"/>
</dbReference>
<dbReference type="AlphaFoldDB" id="A0A238J8N0"/>
<dbReference type="PROSITE" id="PS50994">
    <property type="entry name" value="INTEGRASE"/>
    <property type="match status" value="1"/>
</dbReference>
<evidence type="ECO:0000313" key="3">
    <source>
        <dbReference type="EMBL" id="SMX26584.1"/>
    </source>
</evidence>